<name>A0A9N9NP45_9GLOM</name>
<dbReference type="AlphaFoldDB" id="A0A9N9NP45"/>
<accession>A0A9N9NP45</accession>
<keyword evidence="1" id="KW-0175">Coiled coil</keyword>
<feature type="non-terminal residue" evidence="3">
    <location>
        <position position="512"/>
    </location>
</feature>
<evidence type="ECO:0000256" key="1">
    <source>
        <dbReference type="SAM" id="Coils"/>
    </source>
</evidence>
<feature type="compositionally biased region" description="Polar residues" evidence="2">
    <location>
        <begin position="247"/>
        <end position="256"/>
    </location>
</feature>
<sequence>LNEWEKWCRKRDKFYESVRSEDSYERTERMKRELDVGTSLCELFEDSYSRYQQRREEKIAKQRRKLAQINSVIQGLKEQSEKSESNVADYSNKIAMATKENIALENYLRKAHEALVILTKSMVNIPNFKLTNSGDEGQNTNTMTCSLTINSNKAAVGSLLNTVDSTKEIEWTQQIRDYARRICVNQLDTGCVQNLGIKAIQKILMQMAKEQKSRKTSRRGKRRSTISNSSGTSITKRNKNIIGNGEILSNNGSASKRNAKRAPRRTQQKLSQNAQVSTRDNPESKNKPAARRGRRPKNKKVDAENHTGIGEAPKSNEGAADMIGDCSKRDDNSNSNFASLDNSVENGINQTGAIGSTSTNKNISIDSINGDITMNANVVNNGVIESIKSDRGLTDRKEEPSNTTTNNMGFLEIAKLLNPVENTISTLKSRINGSSGDSLASTLLANNLYSLNNNLTENSNTGSTSINISTLHNNFINHSMSSHLNGVTGNEGISSNIYSSSDLGISTPYLFS</sequence>
<feature type="compositionally biased region" description="Basic residues" evidence="2">
    <location>
        <begin position="212"/>
        <end position="224"/>
    </location>
</feature>
<evidence type="ECO:0000313" key="4">
    <source>
        <dbReference type="Proteomes" id="UP000789342"/>
    </source>
</evidence>
<feature type="compositionally biased region" description="Basic residues" evidence="2">
    <location>
        <begin position="288"/>
        <end position="298"/>
    </location>
</feature>
<gene>
    <name evidence="3" type="ORF">AMORRO_LOCUS15337</name>
</gene>
<dbReference type="OrthoDB" id="20839at2759"/>
<feature type="coiled-coil region" evidence="1">
    <location>
        <begin position="59"/>
        <end position="93"/>
    </location>
</feature>
<evidence type="ECO:0000256" key="2">
    <source>
        <dbReference type="SAM" id="MobiDB-lite"/>
    </source>
</evidence>
<feature type="compositionally biased region" description="Polar residues" evidence="2">
    <location>
        <begin position="333"/>
        <end position="343"/>
    </location>
</feature>
<reference evidence="3" key="1">
    <citation type="submission" date="2021-06" db="EMBL/GenBank/DDBJ databases">
        <authorList>
            <person name="Kallberg Y."/>
            <person name="Tangrot J."/>
            <person name="Rosling A."/>
        </authorList>
    </citation>
    <scope>NUCLEOTIDE SEQUENCE</scope>
    <source>
        <strain evidence="3">CL551</strain>
    </source>
</reference>
<keyword evidence="4" id="KW-1185">Reference proteome</keyword>
<feature type="non-terminal residue" evidence="3">
    <location>
        <position position="1"/>
    </location>
</feature>
<feature type="compositionally biased region" description="Polar residues" evidence="2">
    <location>
        <begin position="268"/>
        <end position="279"/>
    </location>
</feature>
<comment type="caution">
    <text evidence="3">The sequence shown here is derived from an EMBL/GenBank/DDBJ whole genome shotgun (WGS) entry which is preliminary data.</text>
</comment>
<feature type="compositionally biased region" description="Low complexity" evidence="2">
    <location>
        <begin position="225"/>
        <end position="235"/>
    </location>
</feature>
<dbReference type="EMBL" id="CAJVPV010035400">
    <property type="protein sequence ID" value="CAG8750865.1"/>
    <property type="molecule type" value="Genomic_DNA"/>
</dbReference>
<feature type="region of interest" description="Disordered" evidence="2">
    <location>
        <begin position="208"/>
        <end position="343"/>
    </location>
</feature>
<organism evidence="3 4">
    <name type="scientific">Acaulospora morrowiae</name>
    <dbReference type="NCBI Taxonomy" id="94023"/>
    <lineage>
        <taxon>Eukaryota</taxon>
        <taxon>Fungi</taxon>
        <taxon>Fungi incertae sedis</taxon>
        <taxon>Mucoromycota</taxon>
        <taxon>Glomeromycotina</taxon>
        <taxon>Glomeromycetes</taxon>
        <taxon>Diversisporales</taxon>
        <taxon>Acaulosporaceae</taxon>
        <taxon>Acaulospora</taxon>
    </lineage>
</organism>
<feature type="compositionally biased region" description="Basic residues" evidence="2">
    <location>
        <begin position="257"/>
        <end position="267"/>
    </location>
</feature>
<proteinExistence type="predicted"/>
<dbReference type="Proteomes" id="UP000789342">
    <property type="component" value="Unassembled WGS sequence"/>
</dbReference>
<evidence type="ECO:0000313" key="3">
    <source>
        <dbReference type="EMBL" id="CAG8750865.1"/>
    </source>
</evidence>
<protein>
    <submittedName>
        <fullName evidence="3">5143_t:CDS:1</fullName>
    </submittedName>
</protein>